<dbReference type="RefSeq" id="WP_014538200.1">
    <property type="nucleotide sequence ID" value="NC_017385.1"/>
</dbReference>
<dbReference type="HOGENOM" id="CLU_018816_15_1_5"/>
<feature type="domain" description="CusB-like beta-barrel" evidence="3">
    <location>
        <begin position="248"/>
        <end position="292"/>
    </location>
</feature>
<evidence type="ECO:0000313" key="4">
    <source>
        <dbReference type="EMBL" id="AEM42845.1"/>
    </source>
</evidence>
<dbReference type="Gene3D" id="2.40.50.100">
    <property type="match status" value="1"/>
</dbReference>
<dbReference type="Pfam" id="PF25917">
    <property type="entry name" value="BSH_RND"/>
    <property type="match status" value="1"/>
</dbReference>
<name>F9YBU3_KETVW</name>
<dbReference type="Proteomes" id="UP000000692">
    <property type="component" value="Plasmid 2"/>
</dbReference>
<dbReference type="AlphaFoldDB" id="F9YBU3"/>
<dbReference type="InterPro" id="IPR050739">
    <property type="entry name" value="MFP"/>
</dbReference>
<dbReference type="Gene3D" id="2.40.30.170">
    <property type="match status" value="1"/>
</dbReference>
<proteinExistence type="predicted"/>
<dbReference type="InterPro" id="IPR058792">
    <property type="entry name" value="Beta-barrel_RND_2"/>
</dbReference>
<dbReference type="PANTHER" id="PTHR30386">
    <property type="entry name" value="MEMBRANE FUSION SUBUNIT OF EMRAB-TOLC MULTIDRUG EFFLUX PUMP"/>
    <property type="match status" value="1"/>
</dbReference>
<evidence type="ECO:0000259" key="2">
    <source>
        <dbReference type="Pfam" id="PF25917"/>
    </source>
</evidence>
<evidence type="ECO:0000313" key="5">
    <source>
        <dbReference type="Proteomes" id="UP000000692"/>
    </source>
</evidence>
<dbReference type="KEGG" id="kvl:KVU_PB0167"/>
<dbReference type="Pfam" id="PF25954">
    <property type="entry name" value="Beta-barrel_RND_2"/>
    <property type="match status" value="1"/>
</dbReference>
<reference evidence="4 5" key="1">
    <citation type="journal article" date="2011" name="J. Bacteriol.">
        <title>Complete genome sequence of the industrial strain Ketogulonicigenium vulgare WSH-001.</title>
        <authorList>
            <person name="Liu L."/>
            <person name="Li Y."/>
            <person name="Zhang J."/>
            <person name="Zhou Z."/>
            <person name="Liu J."/>
            <person name="Li X."/>
            <person name="Zhou J."/>
            <person name="Du G."/>
            <person name="Wang L."/>
            <person name="Chen J."/>
        </authorList>
    </citation>
    <scope>NUCLEOTIDE SEQUENCE [LARGE SCALE GENOMIC DNA]</scope>
    <source>
        <strain evidence="4 5">WSH-001</strain>
        <plasmid evidence="5">pKVU_200</plasmid>
    </source>
</reference>
<evidence type="ECO:0000259" key="3">
    <source>
        <dbReference type="Pfam" id="PF25954"/>
    </source>
</evidence>
<dbReference type="PANTHER" id="PTHR30386:SF24">
    <property type="entry name" value="MULTIDRUG RESISTANCE EFFLUX PUMP"/>
    <property type="match status" value="1"/>
</dbReference>
<protein>
    <submittedName>
        <fullName evidence="4">Secretion protein HlyD family protein</fullName>
    </submittedName>
</protein>
<feature type="coiled-coil region" evidence="1">
    <location>
        <begin position="154"/>
        <end position="181"/>
    </location>
</feature>
<evidence type="ECO:0000256" key="1">
    <source>
        <dbReference type="SAM" id="Coils"/>
    </source>
</evidence>
<sequence length="343" mass="35729">MKRSVILPTAIVGALGLAGVLAVLFAWHLPPFSPALPSTENAYLRGKVTSLAPQLSGYISEVPVTDFQEVHAGDPIAVIDDRTYRERLAQAEATRAGADAALSVAQQNVRSAEATLHAKEAALVAAQIAVDTAQSARDRTSELRTRGVATDASIEQADLSLQNAVAQYSQAEATVAVQREQLAGAIAQISTAEANIASAVAAVALAQLDLEHTVIRAPADGYLGQVSARVGQYVSAGTALVPHVGKDLWVIANFNEGNLSAIHLGQHVTFSVDAMGGQNFAGTVESFSPAAASEFSLMQGTNATGNFTKIPQRVPVRITIDPDQAGTQNLVPGLSVNAKIQPL</sequence>
<gene>
    <name evidence="4" type="ordered locus">KVU_PB0167</name>
</gene>
<keyword evidence="4" id="KW-0614">Plasmid</keyword>
<organism evidence="4 5">
    <name type="scientific">Ketogulonicigenium vulgare (strain WSH-001)</name>
    <dbReference type="NCBI Taxonomy" id="759362"/>
    <lineage>
        <taxon>Bacteria</taxon>
        <taxon>Pseudomonadati</taxon>
        <taxon>Pseudomonadota</taxon>
        <taxon>Alphaproteobacteria</taxon>
        <taxon>Rhodobacterales</taxon>
        <taxon>Roseobacteraceae</taxon>
        <taxon>Ketogulonicigenium</taxon>
    </lineage>
</organism>
<geneLocation type="plasmid" evidence="5">
    <name>pKVU_200</name>
</geneLocation>
<keyword evidence="1" id="KW-0175">Coiled coil</keyword>
<accession>F9YBU3</accession>
<feature type="domain" description="Multidrug resistance protein MdtA-like barrel-sandwich hybrid" evidence="2">
    <location>
        <begin position="49"/>
        <end position="239"/>
    </location>
</feature>
<dbReference type="EMBL" id="CP002020">
    <property type="protein sequence ID" value="AEM42845.1"/>
    <property type="molecule type" value="Genomic_DNA"/>
</dbReference>
<dbReference type="GO" id="GO:0055085">
    <property type="term" value="P:transmembrane transport"/>
    <property type="evidence" value="ECO:0007669"/>
    <property type="project" value="InterPro"/>
</dbReference>
<dbReference type="OrthoDB" id="9811754at2"/>
<dbReference type="SUPFAM" id="SSF111369">
    <property type="entry name" value="HlyD-like secretion proteins"/>
    <property type="match status" value="2"/>
</dbReference>
<dbReference type="InterPro" id="IPR058625">
    <property type="entry name" value="MdtA-like_BSH"/>
</dbReference>
<keyword evidence="5" id="KW-1185">Reference proteome</keyword>